<dbReference type="InterPro" id="IPR036047">
    <property type="entry name" value="F-box-like_dom_sf"/>
</dbReference>
<feature type="domain" description="F-box/LRR-repeat protein 15/At3g58940/PEG3-like LRR" evidence="2">
    <location>
        <begin position="191"/>
        <end position="330"/>
    </location>
</feature>
<evidence type="ECO:0000313" key="4">
    <source>
        <dbReference type="Proteomes" id="UP000007015"/>
    </source>
</evidence>
<keyword evidence="4" id="KW-1185">Reference proteome</keyword>
<feature type="domain" description="F-box" evidence="1">
    <location>
        <begin position="54"/>
        <end position="84"/>
    </location>
</feature>
<dbReference type="SUPFAM" id="SSF52047">
    <property type="entry name" value="RNI-like"/>
    <property type="match status" value="1"/>
</dbReference>
<dbReference type="Pfam" id="PF24758">
    <property type="entry name" value="LRR_At5g56370"/>
    <property type="match status" value="1"/>
</dbReference>
<dbReference type="PANTHER" id="PTHR35545:SF32">
    <property type="entry name" value="OS05G0541600 PROTEIN"/>
    <property type="match status" value="1"/>
</dbReference>
<reference evidence="3 4" key="1">
    <citation type="journal article" date="2005" name="PLoS Biol.">
        <title>The genomes of Oryza sativa: a history of duplications.</title>
        <authorList>
            <person name="Yu J."/>
            <person name="Wang J."/>
            <person name="Lin W."/>
            <person name="Li S."/>
            <person name="Li H."/>
            <person name="Zhou J."/>
            <person name="Ni P."/>
            <person name="Dong W."/>
            <person name="Hu S."/>
            <person name="Zeng C."/>
            <person name="Zhang J."/>
            <person name="Zhang Y."/>
            <person name="Li R."/>
            <person name="Xu Z."/>
            <person name="Li S."/>
            <person name="Li X."/>
            <person name="Zheng H."/>
            <person name="Cong L."/>
            <person name="Lin L."/>
            <person name="Yin J."/>
            <person name="Geng J."/>
            <person name="Li G."/>
            <person name="Shi J."/>
            <person name="Liu J."/>
            <person name="Lv H."/>
            <person name="Li J."/>
            <person name="Wang J."/>
            <person name="Deng Y."/>
            <person name="Ran L."/>
            <person name="Shi X."/>
            <person name="Wang X."/>
            <person name="Wu Q."/>
            <person name="Li C."/>
            <person name="Ren X."/>
            <person name="Wang J."/>
            <person name="Wang X."/>
            <person name="Li D."/>
            <person name="Liu D."/>
            <person name="Zhang X."/>
            <person name="Ji Z."/>
            <person name="Zhao W."/>
            <person name="Sun Y."/>
            <person name="Zhang Z."/>
            <person name="Bao J."/>
            <person name="Han Y."/>
            <person name="Dong L."/>
            <person name="Ji J."/>
            <person name="Chen P."/>
            <person name="Wu S."/>
            <person name="Liu J."/>
            <person name="Xiao Y."/>
            <person name="Bu D."/>
            <person name="Tan J."/>
            <person name="Yang L."/>
            <person name="Ye C."/>
            <person name="Zhang J."/>
            <person name="Xu J."/>
            <person name="Zhou Y."/>
            <person name="Yu Y."/>
            <person name="Zhang B."/>
            <person name="Zhuang S."/>
            <person name="Wei H."/>
            <person name="Liu B."/>
            <person name="Lei M."/>
            <person name="Yu H."/>
            <person name="Li Y."/>
            <person name="Xu H."/>
            <person name="Wei S."/>
            <person name="He X."/>
            <person name="Fang L."/>
            <person name="Zhang Z."/>
            <person name="Zhang Y."/>
            <person name="Huang X."/>
            <person name="Su Z."/>
            <person name="Tong W."/>
            <person name="Li J."/>
            <person name="Tong Z."/>
            <person name="Li S."/>
            <person name="Ye J."/>
            <person name="Wang L."/>
            <person name="Fang L."/>
            <person name="Lei T."/>
            <person name="Chen C."/>
            <person name="Chen H."/>
            <person name="Xu Z."/>
            <person name="Li H."/>
            <person name="Huang H."/>
            <person name="Zhang F."/>
            <person name="Xu H."/>
            <person name="Li N."/>
            <person name="Zhao C."/>
            <person name="Li S."/>
            <person name="Dong L."/>
            <person name="Huang Y."/>
            <person name="Li L."/>
            <person name="Xi Y."/>
            <person name="Qi Q."/>
            <person name="Li W."/>
            <person name="Zhang B."/>
            <person name="Hu W."/>
            <person name="Zhang Y."/>
            <person name="Tian X."/>
            <person name="Jiao Y."/>
            <person name="Liang X."/>
            <person name="Jin J."/>
            <person name="Gao L."/>
            <person name="Zheng W."/>
            <person name="Hao B."/>
            <person name="Liu S."/>
            <person name="Wang W."/>
            <person name="Yuan L."/>
            <person name="Cao M."/>
            <person name="McDermott J."/>
            <person name="Samudrala R."/>
            <person name="Wang J."/>
            <person name="Wong G.K."/>
            <person name="Yang H."/>
        </authorList>
    </citation>
    <scope>NUCLEOTIDE SEQUENCE [LARGE SCALE GENOMIC DNA]</scope>
    <source>
        <strain evidence="4">cv. 93-11</strain>
    </source>
</reference>
<evidence type="ECO:0000259" key="1">
    <source>
        <dbReference type="Pfam" id="PF00646"/>
    </source>
</evidence>
<name>B8AW70_ORYSI</name>
<protein>
    <submittedName>
        <fullName evidence="3">Uncharacterized protein</fullName>
    </submittedName>
</protein>
<dbReference type="Gene3D" id="3.80.10.10">
    <property type="entry name" value="Ribonuclease Inhibitor"/>
    <property type="match status" value="1"/>
</dbReference>
<dbReference type="Pfam" id="PF00646">
    <property type="entry name" value="F-box"/>
    <property type="match status" value="1"/>
</dbReference>
<dbReference type="InterPro" id="IPR032675">
    <property type="entry name" value="LRR_dom_sf"/>
</dbReference>
<evidence type="ECO:0000313" key="3">
    <source>
        <dbReference type="EMBL" id="EEC79615.1"/>
    </source>
</evidence>
<dbReference type="OMA" id="RCRFRRI"/>
<dbReference type="PANTHER" id="PTHR35545">
    <property type="entry name" value="F-BOX DOMAIN-CONTAINING PROTEIN"/>
    <property type="match status" value="1"/>
</dbReference>
<dbReference type="Gramene" id="BGIOSGA017648-TA">
    <property type="protein sequence ID" value="BGIOSGA017648-PA"/>
    <property type="gene ID" value="BGIOSGA017648"/>
</dbReference>
<dbReference type="EMBL" id="CM000130">
    <property type="protein sequence ID" value="EEC79615.1"/>
    <property type="molecule type" value="Genomic_DNA"/>
</dbReference>
<sequence>MARRKGRKGAFYRRRHRDPATYGDAAGRKGAAAALYCLRRRRTPVAAPCDGDRISDLSDDVLLLILRRLDTRAALAAAMLSTRWAPLRRELDALDFVVGDVLPPRYHRSVQLHKTIAYNGDAKALVATIKRQERLAMRNMAASIGSFLDADDSHDRAGRARRRRRRIGRLRVEFFATHYTDLMNRLITKALDAWGVEDLEVFAKSAYWSIPPDVHRFPHHGLCNQKSRLRSLKLGGCIIPPLQGFQALTELTLQDLQNSMPKSFYEAVISSCPQLQVLHLKSCRWVGQGILVIDAPRLLIADVPSSWDVSWPRLLLEAAPCLESLHIHITPWDDEHCDEIIWKPSTLQHEKLKELVVVGFEGTERQVYFVNFVMEVSTALQLVALFRYGRVEEMGRWDWKIVRLQHHWSDEERSQILNQFAHRDSCSTTSVQVVLE</sequence>
<evidence type="ECO:0000259" key="2">
    <source>
        <dbReference type="Pfam" id="PF24758"/>
    </source>
</evidence>
<gene>
    <name evidence="3" type="ORF">OsI_20810</name>
</gene>
<dbReference type="InterPro" id="IPR055411">
    <property type="entry name" value="LRR_FXL15/At3g58940/PEG3-like"/>
</dbReference>
<dbReference type="InterPro" id="IPR001810">
    <property type="entry name" value="F-box_dom"/>
</dbReference>
<dbReference type="AlphaFoldDB" id="B8AW70"/>
<dbReference type="HOGENOM" id="CLU_042356_0_0_1"/>
<proteinExistence type="predicted"/>
<dbReference type="Proteomes" id="UP000007015">
    <property type="component" value="Chromosome 5"/>
</dbReference>
<dbReference type="STRING" id="39946.B8AW70"/>
<accession>B8AW70</accession>
<dbReference type="SUPFAM" id="SSF81383">
    <property type="entry name" value="F-box domain"/>
    <property type="match status" value="1"/>
</dbReference>
<organism evidence="3 4">
    <name type="scientific">Oryza sativa subsp. indica</name>
    <name type="common">Rice</name>
    <dbReference type="NCBI Taxonomy" id="39946"/>
    <lineage>
        <taxon>Eukaryota</taxon>
        <taxon>Viridiplantae</taxon>
        <taxon>Streptophyta</taxon>
        <taxon>Embryophyta</taxon>
        <taxon>Tracheophyta</taxon>
        <taxon>Spermatophyta</taxon>
        <taxon>Magnoliopsida</taxon>
        <taxon>Liliopsida</taxon>
        <taxon>Poales</taxon>
        <taxon>Poaceae</taxon>
        <taxon>BOP clade</taxon>
        <taxon>Oryzoideae</taxon>
        <taxon>Oryzeae</taxon>
        <taxon>Oryzinae</taxon>
        <taxon>Oryza</taxon>
        <taxon>Oryza sativa</taxon>
    </lineage>
</organism>